<accession>A0A3M8VSY5</accession>
<dbReference type="Proteomes" id="UP000275401">
    <property type="component" value="Unassembled WGS sequence"/>
</dbReference>
<evidence type="ECO:0000313" key="2">
    <source>
        <dbReference type="Proteomes" id="UP000275401"/>
    </source>
</evidence>
<dbReference type="AlphaFoldDB" id="A0A3M8VSY5"/>
<proteinExistence type="predicted"/>
<organism evidence="1 2">
    <name type="scientific">Streptomyces botrytidirepellens</name>
    <dbReference type="NCBI Taxonomy" id="2486417"/>
    <lineage>
        <taxon>Bacteria</taxon>
        <taxon>Bacillati</taxon>
        <taxon>Actinomycetota</taxon>
        <taxon>Actinomycetes</taxon>
        <taxon>Kitasatosporales</taxon>
        <taxon>Streptomycetaceae</taxon>
        <taxon>Streptomyces</taxon>
    </lineage>
</organism>
<comment type="caution">
    <text evidence="1">The sequence shown here is derived from an EMBL/GenBank/DDBJ whole genome shotgun (WGS) entry which is preliminary data.</text>
</comment>
<reference evidence="1 2" key="1">
    <citation type="submission" date="2018-11" db="EMBL/GenBank/DDBJ databases">
        <title>The Potential of Streptomyces as Biocontrol Agents against the Tomato grey mould, Botrytis cinerea (Gray mold) Frontiers in Microbiology.</title>
        <authorList>
            <person name="Li D."/>
        </authorList>
    </citation>
    <scope>NUCLEOTIDE SEQUENCE [LARGE SCALE GENOMIC DNA]</scope>
    <source>
        <strain evidence="1 2">NEAU-LD23</strain>
    </source>
</reference>
<gene>
    <name evidence="1" type="ORF">EEJ42_23240</name>
</gene>
<protein>
    <submittedName>
        <fullName evidence="1">Uncharacterized protein</fullName>
    </submittedName>
</protein>
<keyword evidence="2" id="KW-1185">Reference proteome</keyword>
<name>A0A3M8VSY5_9ACTN</name>
<sequence>MTRLDATCDSRHMSREVTPTTGLRLLPWTTPDGRPCYLSTDGDGPVAALADEVEDMQLSTGDELLTHARAMLADPKVPIGEFRFLSARLAEALHDAIRVARSHAGVRPGS</sequence>
<dbReference type="EMBL" id="RIBZ01000282">
    <property type="protein sequence ID" value="RNG20736.1"/>
    <property type="molecule type" value="Genomic_DNA"/>
</dbReference>
<evidence type="ECO:0000313" key="1">
    <source>
        <dbReference type="EMBL" id="RNG20736.1"/>
    </source>
</evidence>